<dbReference type="Proteomes" id="UP000272942">
    <property type="component" value="Unassembled WGS sequence"/>
</dbReference>
<reference evidence="11" key="1">
    <citation type="submission" date="2016-06" db="UniProtKB">
        <authorList>
            <consortium name="WormBaseParasite"/>
        </authorList>
    </citation>
    <scope>IDENTIFICATION</scope>
</reference>
<evidence type="ECO:0000313" key="11">
    <source>
        <dbReference type="WBParaSite" id="ECPE_0001110901-mRNA-1"/>
    </source>
</evidence>
<dbReference type="InterPro" id="IPR007217">
    <property type="entry name" value="Per1-like"/>
</dbReference>
<evidence type="ECO:0000313" key="10">
    <source>
        <dbReference type="Proteomes" id="UP000272942"/>
    </source>
</evidence>
<name>A0A183AVU0_9TREM</name>
<dbReference type="GO" id="GO:0016788">
    <property type="term" value="F:hydrolase activity, acting on ester bonds"/>
    <property type="evidence" value="ECO:0007669"/>
    <property type="project" value="TreeGrafter"/>
</dbReference>
<keyword evidence="6 8" id="KW-1133">Transmembrane helix</keyword>
<feature type="transmembrane region" description="Helical" evidence="8">
    <location>
        <begin position="147"/>
        <end position="164"/>
    </location>
</feature>
<evidence type="ECO:0000256" key="2">
    <source>
        <dbReference type="ARBA" id="ARBA00006387"/>
    </source>
</evidence>
<proteinExistence type="inferred from homology"/>
<dbReference type="PANTHER" id="PTHR13148:SF0">
    <property type="entry name" value="POST-GPI ATTACHMENT TO PROTEINS FACTOR 3"/>
    <property type="match status" value="1"/>
</dbReference>
<comment type="similarity">
    <text evidence="2 8">Belongs to the PGAP3 family.</text>
</comment>
<organism evidence="11">
    <name type="scientific">Echinostoma caproni</name>
    <dbReference type="NCBI Taxonomy" id="27848"/>
    <lineage>
        <taxon>Eukaryota</taxon>
        <taxon>Metazoa</taxon>
        <taxon>Spiralia</taxon>
        <taxon>Lophotrochozoa</taxon>
        <taxon>Platyhelminthes</taxon>
        <taxon>Trematoda</taxon>
        <taxon>Digenea</taxon>
        <taxon>Plagiorchiida</taxon>
        <taxon>Echinostomata</taxon>
        <taxon>Echinostomatoidea</taxon>
        <taxon>Echinostomatidae</taxon>
        <taxon>Echinostoma</taxon>
    </lineage>
</organism>
<evidence type="ECO:0000256" key="1">
    <source>
        <dbReference type="ARBA" id="ARBA00004127"/>
    </source>
</evidence>
<dbReference type="WBParaSite" id="ECPE_0001110901-mRNA-1">
    <property type="protein sequence ID" value="ECPE_0001110901-mRNA-1"/>
    <property type="gene ID" value="ECPE_0001110901"/>
</dbReference>
<comment type="subcellular location">
    <subcellularLocation>
        <location evidence="1">Endomembrane system</location>
        <topology evidence="1">Multi-pass membrane protein</topology>
    </subcellularLocation>
    <subcellularLocation>
        <location evidence="8">Golgi apparatus membrane</location>
        <topology evidence="8">Multi-pass membrane protein</topology>
    </subcellularLocation>
</comment>
<protein>
    <recommendedName>
        <fullName evidence="8">Post-GPI attachment to proteins factor 3</fullName>
    </recommendedName>
</protein>
<feature type="transmembrane region" description="Helical" evidence="8">
    <location>
        <begin position="93"/>
        <end position="111"/>
    </location>
</feature>
<comment type="caution">
    <text evidence="8">Lacks conserved residue(s) required for the propagation of feature annotation.</text>
</comment>
<evidence type="ECO:0000256" key="6">
    <source>
        <dbReference type="ARBA" id="ARBA00022989"/>
    </source>
</evidence>
<reference evidence="9 10" key="2">
    <citation type="submission" date="2018-11" db="EMBL/GenBank/DDBJ databases">
        <authorList>
            <consortium name="Pathogen Informatics"/>
        </authorList>
    </citation>
    <scope>NUCLEOTIDE SEQUENCE [LARGE SCALE GENOMIC DNA]</scope>
    <source>
        <strain evidence="9 10">Egypt</strain>
    </source>
</reference>
<feature type="transmembrane region" description="Helical" evidence="8">
    <location>
        <begin position="123"/>
        <end position="141"/>
    </location>
</feature>
<keyword evidence="3 8" id="KW-0337">GPI-anchor biosynthesis</keyword>
<dbReference type="OrthoDB" id="419770at2759"/>
<dbReference type="GO" id="GO:0005789">
    <property type="term" value="C:endoplasmic reticulum membrane"/>
    <property type="evidence" value="ECO:0007669"/>
    <property type="project" value="TreeGrafter"/>
</dbReference>
<keyword evidence="10" id="KW-1185">Reference proteome</keyword>
<evidence type="ECO:0000256" key="3">
    <source>
        <dbReference type="ARBA" id="ARBA00022502"/>
    </source>
</evidence>
<keyword evidence="7 8" id="KW-0472">Membrane</keyword>
<keyword evidence="8" id="KW-0333">Golgi apparatus</keyword>
<gene>
    <name evidence="9" type="ORF">ECPE_LOCUS11075</name>
</gene>
<dbReference type="GO" id="GO:0000139">
    <property type="term" value="C:Golgi membrane"/>
    <property type="evidence" value="ECO:0007669"/>
    <property type="project" value="UniProtKB-SubCell"/>
</dbReference>
<dbReference type="AlphaFoldDB" id="A0A183AVU0"/>
<evidence type="ECO:0000256" key="7">
    <source>
        <dbReference type="ARBA" id="ARBA00023136"/>
    </source>
</evidence>
<evidence type="ECO:0000256" key="5">
    <source>
        <dbReference type="ARBA" id="ARBA00022729"/>
    </source>
</evidence>
<dbReference type="EMBL" id="UZAN01050156">
    <property type="protein sequence ID" value="VDP88029.1"/>
    <property type="molecule type" value="Genomic_DNA"/>
</dbReference>
<evidence type="ECO:0000256" key="4">
    <source>
        <dbReference type="ARBA" id="ARBA00022692"/>
    </source>
</evidence>
<evidence type="ECO:0000313" key="9">
    <source>
        <dbReference type="EMBL" id="VDP88029.1"/>
    </source>
</evidence>
<accession>A0A183AVU0</accession>
<dbReference type="PANTHER" id="PTHR13148">
    <property type="entry name" value="PER1-RELATED"/>
    <property type="match status" value="1"/>
</dbReference>
<keyword evidence="5 8" id="KW-0732">Signal</keyword>
<keyword evidence="4 8" id="KW-0812">Transmembrane</keyword>
<feature type="signal peptide" evidence="8">
    <location>
        <begin position="1"/>
        <end position="22"/>
    </location>
</feature>
<dbReference type="GO" id="GO:0006506">
    <property type="term" value="P:GPI anchor biosynthetic process"/>
    <property type="evidence" value="ECO:0007669"/>
    <property type="project" value="UniProtKB-KW"/>
</dbReference>
<dbReference type="Pfam" id="PF04080">
    <property type="entry name" value="Per1"/>
    <property type="match status" value="2"/>
</dbReference>
<sequence>MNRPSVLTGILAVLCCFDRSLASSGDQSYVRSFVEESITWSCKRECKYRCMWKTVEAFSRDNLSIPQFYGKWPFIRLFGIQEPASSGFSFLNFLAQLIFCLTSWLFSTLFHAHDMAITEALDYFGALAFILASIVTMQARVFFKYQLLRHACTVFLVGFFVNHVRYMSFVKFDYGYNMMVAVFFGEFARTVQVCRLYHDLDNASSSLLNPILFLIR</sequence>
<feature type="chain" id="PRO_5043073766" description="Post-GPI attachment to proteins factor 3" evidence="8">
    <location>
        <begin position="23"/>
        <end position="216"/>
    </location>
</feature>
<comment type="function">
    <text evidence="8">Involved in the lipid remodeling steps of GPI-anchor maturation.</text>
</comment>
<evidence type="ECO:0000256" key="8">
    <source>
        <dbReference type="RuleBase" id="RU365066"/>
    </source>
</evidence>